<dbReference type="SUPFAM" id="SSF48208">
    <property type="entry name" value="Six-hairpin glycosidases"/>
    <property type="match status" value="1"/>
</dbReference>
<dbReference type="GO" id="GO:0016757">
    <property type="term" value="F:glycosyltransferase activity"/>
    <property type="evidence" value="ECO:0007669"/>
    <property type="project" value="UniProtKB-KW"/>
</dbReference>
<keyword evidence="2" id="KW-0808">Transferase</keyword>
<dbReference type="InterPro" id="IPR008928">
    <property type="entry name" value="6-hairpin_glycosidase_sf"/>
</dbReference>
<dbReference type="CDD" id="cd11753">
    <property type="entry name" value="GH94N_ChvB_NdvB_2_like"/>
    <property type="match status" value="1"/>
</dbReference>
<dbReference type="Pfam" id="PF17167">
    <property type="entry name" value="Glyco_hydro_94"/>
    <property type="match status" value="1"/>
</dbReference>
<reference evidence="7 8" key="1">
    <citation type="submission" date="2017-01" db="EMBL/GenBank/DDBJ databases">
        <authorList>
            <person name="Mah S.A."/>
            <person name="Swanson W.J."/>
            <person name="Moy G.W."/>
            <person name="Vacquier V.D."/>
        </authorList>
    </citation>
    <scope>NUCLEOTIDE SEQUENCE [LARGE SCALE GENOMIC DNA]</scope>
    <source>
        <strain evidence="7 8">DCY110</strain>
    </source>
</reference>
<evidence type="ECO:0000256" key="1">
    <source>
        <dbReference type="ARBA" id="ARBA00022676"/>
    </source>
</evidence>
<dbReference type="Proteomes" id="UP000186609">
    <property type="component" value="Chromosome"/>
</dbReference>
<dbReference type="EMBL" id="CP019236">
    <property type="protein sequence ID" value="APW40959.1"/>
    <property type="molecule type" value="Genomic_DNA"/>
</dbReference>
<gene>
    <name evidence="7" type="ORF">RD110_25530</name>
</gene>
<keyword evidence="3" id="KW-1133">Transmembrane helix</keyword>
<dbReference type="STRING" id="1842727.RD110_25530"/>
<dbReference type="InterPro" id="IPR011013">
    <property type="entry name" value="Gal_mutarotase_sf_dom"/>
</dbReference>
<feature type="transmembrane region" description="Helical" evidence="3">
    <location>
        <begin position="961"/>
        <end position="979"/>
    </location>
</feature>
<proteinExistence type="predicted"/>
<evidence type="ECO:0000259" key="5">
    <source>
        <dbReference type="Pfam" id="PF10091"/>
    </source>
</evidence>
<organism evidence="7 8">
    <name type="scientific">Rhodoferax koreensis</name>
    <dbReference type="NCBI Taxonomy" id="1842727"/>
    <lineage>
        <taxon>Bacteria</taxon>
        <taxon>Pseudomonadati</taxon>
        <taxon>Pseudomonadota</taxon>
        <taxon>Betaproteobacteria</taxon>
        <taxon>Burkholderiales</taxon>
        <taxon>Comamonadaceae</taxon>
        <taxon>Rhodoferax</taxon>
    </lineage>
</organism>
<feature type="transmembrane region" description="Helical" evidence="3">
    <location>
        <begin position="834"/>
        <end position="853"/>
    </location>
</feature>
<evidence type="ECO:0000313" key="7">
    <source>
        <dbReference type="EMBL" id="APW40959.1"/>
    </source>
</evidence>
<keyword evidence="3" id="KW-0472">Membrane</keyword>
<dbReference type="KEGG" id="rhy:RD110_25530"/>
<accession>A0A1P8K4M9</accession>
<dbReference type="PANTHER" id="PTHR37469">
    <property type="entry name" value="CELLOBIONIC ACID PHOSPHORYLASE-RELATED"/>
    <property type="match status" value="1"/>
</dbReference>
<dbReference type="GO" id="GO:0005975">
    <property type="term" value="P:carbohydrate metabolic process"/>
    <property type="evidence" value="ECO:0007669"/>
    <property type="project" value="InterPro"/>
</dbReference>
<feature type="transmembrane region" description="Helical" evidence="3">
    <location>
        <begin position="809"/>
        <end position="828"/>
    </location>
</feature>
<dbReference type="Gene3D" id="1.50.10.10">
    <property type="match status" value="1"/>
</dbReference>
<evidence type="ECO:0000259" key="6">
    <source>
        <dbReference type="Pfam" id="PF17167"/>
    </source>
</evidence>
<evidence type="ECO:0000313" key="8">
    <source>
        <dbReference type="Proteomes" id="UP000186609"/>
    </source>
</evidence>
<feature type="domain" description="Glycosyl hydrolase 94 supersandwich" evidence="4">
    <location>
        <begin position="2068"/>
        <end position="2349"/>
    </location>
</feature>
<dbReference type="Pfam" id="PF10091">
    <property type="entry name" value="Glycoamylase"/>
    <property type="match status" value="1"/>
</dbReference>
<evidence type="ECO:0000256" key="2">
    <source>
        <dbReference type="ARBA" id="ARBA00022679"/>
    </source>
</evidence>
<feature type="domain" description="Glycosyl hydrolase 94 supersandwich" evidence="4">
    <location>
        <begin position="1555"/>
        <end position="1831"/>
    </location>
</feature>
<dbReference type="Gene3D" id="2.70.98.40">
    <property type="entry name" value="Glycoside hydrolase, family 65, N-terminal domain"/>
    <property type="match status" value="2"/>
</dbReference>
<dbReference type="InterPro" id="IPR012341">
    <property type="entry name" value="6hp_glycosidase-like_sf"/>
</dbReference>
<evidence type="ECO:0000259" key="4">
    <source>
        <dbReference type="Pfam" id="PF06165"/>
    </source>
</evidence>
<keyword evidence="3" id="KW-0812">Transmembrane</keyword>
<protein>
    <submittedName>
        <fullName evidence="7">Carbohydrate-binding protein</fullName>
    </submittedName>
</protein>
<sequence length="2882" mass="315410">MLNGALGAVQPPIRSEIFGLQRFAQHGRSLGLTHQAATTSARAATFVPRLKDNIRALRQAHAYIGEQASTGYDISPAAEWLLDNFHLIEAQLKEIQEGLPRSYFRALPVLIDEPLAGLPRIYGVAWAFVAHTDGAFNEELLVQFLNAYQETRKLQLNELWALPTTLRVVLVENLRRLAERVATHKAAREVANLCWDHIERYSLDELDQLLALMNLRGVGRVFLAQLGQRQQDLGRDPENLRMAVRDWLQRALPDLAAAQAQHAADQAADNLSVSNALTSLRAIGDADWPDLIGSTSGLMRAMLTSPLFAAEHAGTRDQTLHGIELLARRHGRDEVEVAQKLLALMRSGPGDTARPASGDPATTSASYWLRGDGRARLMQSLGLREPMAAAWRAVARRLTLPVYLGALVCFTLGLVAWMVLHHLNAPGASPAGGWPLWLLAFLMLFPASEAVVALVNRLISESARPRHLPRLALADGIAPEHRVMVVIPAMLTDEASIAALMHRLQLHYLANAERNAQFALLTDWADADTATRPTDEPLLACATAHIRALDARYAGNAMEDVPRFILLHRPRSFSETEQRWIGWERKRGKLEQLIAALATGDTSAFLDLGDASRIAPGTPYIVTLDSDTQLPPARLRELVGVAAHPQNWPRVDTRLRRVVSGYGILQPRVVTPLPAPRDFTPYHWLFAGQCGIDPYSAASSEVYQDLFGEGSFSGKGLLHVQAMYAVLDRRLPEGRVLSHDLLEGSLARCAAVTDITIIEDAPFHADVAASRVHRWTRGDWQLLPFLLDFKAYPMRAIHRWKLFDNLRRSLVAPMSLLLLLVVLGGGGLAPWSALALVAAAFLAGPLMGAVAGFSPSRDDLAREHFYRQAATDLGRTLAGGLWQLAQLLQNALLTADAIGRALYRMLVSRRHLLQWTTAAAAQAAAQTRLPALARRHWAEPVAAVLVFGAIWLTPQTMPSPLLAALLCAVWAAAPVWTWWVSRPNPWRQVDALPAEDQAYLEGIARDTWRLFERCVGPAENHLPPDNLQTSPYDMVAHRTSPTNIGLYLLAAACARQFGWIGTQDLLTRLEATLATLHRLPRHRGHFLNWYDTERCEALMPMYVSTVDSGNLSGHLLAVAQACRELAHAPFDTAAAIRGLAMSKQRMAGLLAVSPPLLPALRARAAWATLLALPAEEVPAELSFGALLDEAGAELAARQKPPAEPTAVAEAATQEDVLAWRLADHLATLRSAWQDRRANIAEMRRETESRLRSVAHDCEKLAWQADFAFLYHPKRHLLHIGYRVAEQQRDAGFYDLLASESRLTSLLAIAKGDVPVAHWASLGRPFYAVGAVAGLRSWSGSMFEYLMPTLVLDEPHGSVLREACRAALREQIAFGVEQQVPWGISESAYAGSDHTLAYQYAPQGVPRLALRRTPPGELVIAPYATALAAQIAPHRSAQNYARIESMTPRARYGFIEALDFSRARQTGGGPFTPVDTFMAHHQGMSIVALANVLLGGPAQRWGMANPSIEAVASLLHERAPREVSKLYAPSTTPPALALLNRAPGLLREVTPGAAAVEPTHVLSNGRYNVSLRPNGAGWSRWGQTGITRWRDDALRDAFGSFFYLRRPGDVTAPVSITQHPAPDAAAQYRSTYHADRVCFDAAWPLLQAHTTVWVSPEDDIEFRRVELRNLGDTPLDIELISAFEVTLSDPRADEAHPAFTNLFVRAEWLASQQALLFERKPRLPTEHALRAAHFLTDADPQIVGLRVQTDRNRWQGRNQASGQPRAELDDAPGLPTAGDTAAGVVLDTGLDPVSVLAVRLRIAPQGKARLTFATAASDDAATLRAVIDKYSQHSHVQRASLMSATLTGIRLRSLGIGSDNFAAAQSLTTALLLSLTRPRFGPPGTSGAPGPNEPAFEGCDRRLLWRFGISGDRPIILVSAGVAEGLGLLRSLAQALRMWSWSGTACDLVVLNAEPASYLMALHREIAALRERTLAEISGEPGSAQIGFYLLRTEELSRDEIGTLQCLARVRLNADGRPLLHHVDEWRQQHAAADAERATREARTIAFAPRTAQAATPSHGDFTPGSGEFRFQVARDERPQRPWINVLSNRGFGAQISEAGGGYTWAVNSRLNQLTAWSNDPVADSPSEWFLLQDRKTREIWNVAPSAWGTPGAEAGGEPVRYRVTHGQGYTSIGHRRGDVEVSASWCVDAESSVKQVRIRLVNRGHRTQQLRLVGIAEWIMGANRSDRGSTHTAAHRADAGERPLTALLCTQRDRSAGFGDGTAFLALAAADEATDAADRDWTCDRREVFDTFGRLQLPDRFGQQAGTGLDPCAALSTTVTIATGETVERVFLLGYGDNPAAARALAQRAAATSAATRLETVRSQWNTLLGATTVKTPDPLFDALVNRWLLYQTVTCRLWAKAGFYQAGGATGFRDQLQDAMALAWAEPATLRAQIVLCASRQFPEGDVQHWWHAPTGAGVRTHFSDDLLWLAHATHHYLQATGDASLLDEEVAFLEGAGIPEHAEDAYYTPSVNMQRASVFEHAARAIDRSLAVGVHGLPLMGSGDWNDGMNRVGIEGKGESVWLGWFLCKLVDDFAPVAAARGEHERAQRWQHAAAGWKAALQGTAWDGAWFKRAFFDDGTPLGSHSNAEARIDLIAQAWAVLSNAATPEQQHTAMAAVESHLVDHEAGLVRLLDPPLDKAVPSAGYIQAYPPGVRENGGQYSHGAVWALMAQAELAQQTPQTPERATDNADAAYRTFTHLSPAHRARHPTFGAAYAIEPYVMAGDVYTQPPYVGRGGWSWYTGSAAWMHRAAIEAIFGLKQTAEELHFEPCLPSHWPQAELTLRRGERSMRFILVRAAPETALAAAGRMSPDVAVRVLKAGEMLRWRELAGQSCFVVPLA</sequence>
<dbReference type="SUPFAM" id="SSF74650">
    <property type="entry name" value="Galactose mutarotase-like"/>
    <property type="match status" value="2"/>
</dbReference>
<feature type="domain" description="Glycosyl hydrolase 94 catalytic" evidence="6">
    <location>
        <begin position="2365"/>
        <end position="2800"/>
    </location>
</feature>
<name>A0A1P8K4M9_9BURK</name>
<dbReference type="InterPro" id="IPR033432">
    <property type="entry name" value="GH94_catalytic"/>
</dbReference>
<dbReference type="PANTHER" id="PTHR37469:SF2">
    <property type="entry name" value="CELLOBIONIC ACID PHOSPHORYLASE"/>
    <property type="match status" value="1"/>
</dbReference>
<keyword evidence="1" id="KW-0328">Glycosyltransferase</keyword>
<dbReference type="InterPro" id="IPR010383">
    <property type="entry name" value="Glyco_hydrolase_94_b-supersand"/>
</dbReference>
<dbReference type="SMART" id="SM01068">
    <property type="entry name" value="CBM_X"/>
    <property type="match status" value="2"/>
</dbReference>
<feature type="transmembrane region" description="Helical" evidence="3">
    <location>
        <begin position="402"/>
        <end position="423"/>
    </location>
</feature>
<dbReference type="GO" id="GO:0030246">
    <property type="term" value="F:carbohydrate binding"/>
    <property type="evidence" value="ECO:0007669"/>
    <property type="project" value="InterPro"/>
</dbReference>
<feature type="transmembrane region" description="Helical" evidence="3">
    <location>
        <begin position="435"/>
        <end position="459"/>
    </location>
</feature>
<dbReference type="Pfam" id="PF06165">
    <property type="entry name" value="GH94_b-supersand"/>
    <property type="match status" value="2"/>
</dbReference>
<dbReference type="Gene3D" id="1.50.10.140">
    <property type="match status" value="2"/>
</dbReference>
<dbReference type="InterPro" id="IPR037820">
    <property type="entry name" value="GH94N_NdvB"/>
</dbReference>
<feature type="domain" description="Glycoamylase-like" evidence="5">
    <location>
        <begin position="1293"/>
        <end position="1492"/>
    </location>
</feature>
<dbReference type="InterPro" id="IPR019282">
    <property type="entry name" value="Glycoamylase-like_cons_dom"/>
</dbReference>
<dbReference type="InterPro" id="IPR052047">
    <property type="entry name" value="GH94_Enzymes"/>
</dbReference>
<dbReference type="InterPro" id="IPR037018">
    <property type="entry name" value="GH65_N"/>
</dbReference>
<keyword evidence="8" id="KW-1185">Reference proteome</keyword>
<dbReference type="Gene3D" id="2.60.420.10">
    <property type="entry name" value="Maltose phosphorylase, domain 3"/>
    <property type="match status" value="1"/>
</dbReference>
<evidence type="ECO:0000256" key="3">
    <source>
        <dbReference type="SAM" id="Phobius"/>
    </source>
</evidence>